<evidence type="ECO:0008006" key="7">
    <source>
        <dbReference type="Google" id="ProtNLM"/>
    </source>
</evidence>
<evidence type="ECO:0000313" key="6">
    <source>
        <dbReference type="Proteomes" id="UP000290189"/>
    </source>
</evidence>
<dbReference type="EMBL" id="OVEO01000016">
    <property type="protein sequence ID" value="SPR01055.1"/>
    <property type="molecule type" value="Genomic_DNA"/>
</dbReference>
<dbReference type="InterPro" id="IPR015915">
    <property type="entry name" value="Kelch-typ_b-propeller"/>
</dbReference>
<evidence type="ECO:0000313" key="5">
    <source>
        <dbReference type="Proteomes" id="UP000039324"/>
    </source>
</evidence>
<keyword evidence="2" id="KW-0677">Repeat</keyword>
<dbReference type="Proteomes" id="UP000290189">
    <property type="component" value="Unassembled WGS sequence"/>
</dbReference>
<reference evidence="4 6" key="2">
    <citation type="submission" date="2018-03" db="EMBL/GenBank/DDBJ databases">
        <authorList>
            <person name="Fogelqvist J."/>
        </authorList>
    </citation>
    <scope>NUCLEOTIDE SEQUENCE [LARGE SCALE GENOMIC DNA]</scope>
</reference>
<dbReference type="AlphaFoldDB" id="A0A0G4IPA8"/>
<evidence type="ECO:0000256" key="1">
    <source>
        <dbReference type="ARBA" id="ARBA00022441"/>
    </source>
</evidence>
<organism evidence="3 5">
    <name type="scientific">Plasmodiophora brassicae</name>
    <name type="common">Clubroot disease agent</name>
    <dbReference type="NCBI Taxonomy" id="37360"/>
    <lineage>
        <taxon>Eukaryota</taxon>
        <taxon>Sar</taxon>
        <taxon>Rhizaria</taxon>
        <taxon>Endomyxa</taxon>
        <taxon>Phytomyxea</taxon>
        <taxon>Plasmodiophorida</taxon>
        <taxon>Plasmodiophoridae</taxon>
        <taxon>Plasmodiophora</taxon>
    </lineage>
</organism>
<keyword evidence="4" id="KW-0496">Mitochondrion</keyword>
<name>A0A0G4IPA8_PLABS</name>
<dbReference type="PANTHER" id="PTHR24412:SF489">
    <property type="entry name" value="RING FINGER DOMAIN AND KELCH REPEAT-CONTAINING PROTEIN DDB_G0271372"/>
    <property type="match status" value="1"/>
</dbReference>
<evidence type="ECO:0000313" key="4">
    <source>
        <dbReference type="EMBL" id="SPR01055.1"/>
    </source>
</evidence>
<evidence type="ECO:0000256" key="2">
    <source>
        <dbReference type="ARBA" id="ARBA00022737"/>
    </source>
</evidence>
<dbReference type="EMBL" id="CDSF01000078">
    <property type="protein sequence ID" value="CEO97076.1"/>
    <property type="molecule type" value="Genomic_DNA"/>
</dbReference>
<accession>A0A0G4IPA8</accession>
<keyword evidence="1" id="KW-0880">Kelch repeat</keyword>
<evidence type="ECO:0000313" key="3">
    <source>
        <dbReference type="EMBL" id="CEO97076.1"/>
    </source>
</evidence>
<reference evidence="3 5" key="1">
    <citation type="submission" date="2015-02" db="EMBL/GenBank/DDBJ databases">
        <authorList>
            <person name="Chooi Y.-H."/>
        </authorList>
    </citation>
    <scope>NUCLEOTIDE SEQUENCE [LARGE SCALE GENOMIC DNA]</scope>
    <source>
        <strain evidence="3">E3</strain>
    </source>
</reference>
<sequence>MRPAWRLFCGDVADEGVVVGRVPPYDAYRDVLVGIMAYVGPSVDLSRMARVCRYWSRIAGRIMRDRDLIIVADGSTNGAMRVYDVVLRRWSDLPAHPSTQCVVLLNNRLVAIGIGTISELVDGQWRPLAACSALDRFSMACILDGDLVVVCGYEKGQTIVMLRETRSGEWRELTRLRQHVCLASVGVIVRDQHRVLLLVGGDDDGRLVDLSLTLDPSDGSWRCLPRPPLGPHFPDGFTVWRNQLVIAGGWSRVLREKRTRRCSTFDIDDLTWRSLTPLPENHVVAGLTVAGDNLIALVDDADESGAAVRLVQYVESKWVPMASMDVVGMRRSTPGKDVPGRAWTVLGTRASDWSPK</sequence>
<dbReference type="InterPro" id="IPR011043">
    <property type="entry name" value="Gal_Oxase/kelch_b-propeller"/>
</dbReference>
<dbReference type="Gene3D" id="2.120.10.80">
    <property type="entry name" value="Kelch-type beta propeller"/>
    <property type="match status" value="1"/>
</dbReference>
<geneLocation type="mitochondrion" evidence="4"/>
<keyword evidence="5" id="KW-1185">Reference proteome</keyword>
<proteinExistence type="predicted"/>
<protein>
    <recommendedName>
        <fullName evidence="7">F-box domain-containing protein</fullName>
    </recommendedName>
</protein>
<gene>
    <name evidence="3" type="ORF">PBRA_005680</name>
    <name evidence="4" type="ORF">PLBR_LOCUS8270</name>
</gene>
<dbReference type="PANTHER" id="PTHR24412">
    <property type="entry name" value="KELCH PROTEIN"/>
    <property type="match status" value="1"/>
</dbReference>
<dbReference type="Proteomes" id="UP000039324">
    <property type="component" value="Unassembled WGS sequence"/>
</dbReference>
<dbReference type="SUPFAM" id="SSF50965">
    <property type="entry name" value="Galactose oxidase, central domain"/>
    <property type="match status" value="1"/>
</dbReference>